<feature type="transmembrane region" description="Helical" evidence="1">
    <location>
        <begin position="40"/>
        <end position="67"/>
    </location>
</feature>
<keyword evidence="1" id="KW-1133">Transmembrane helix</keyword>
<evidence type="ECO:0008006" key="3">
    <source>
        <dbReference type="Google" id="ProtNLM"/>
    </source>
</evidence>
<name>G3A3U4_9RALS</name>
<sequence>MLAIWPVLWMVLGALCEDVGRANNAVRFLPLIDFAGVSLLIVWGHFLGLFFFAVSVLHALTLVVLMWTEKRGSRCSNS</sequence>
<accession>G3A3U4</accession>
<evidence type="ECO:0000256" key="1">
    <source>
        <dbReference type="SAM" id="Phobius"/>
    </source>
</evidence>
<dbReference type="AlphaFoldDB" id="G3A3U4"/>
<reference evidence="2" key="1">
    <citation type="journal article" date="2011" name="PLoS ONE">
        <title>Ralstonia syzygii, the Blood Disease Bacterium and some Asian R. solanacearum strains form a single genomic species despite divergent lifestyles.</title>
        <authorList>
            <person name="Remenant B."/>
            <person name="de Cambiaire J.C."/>
            <person name="Cellier G."/>
            <person name="Jacobs J.M."/>
            <person name="Mangenot S."/>
            <person name="Barbe V."/>
            <person name="Lajus A."/>
            <person name="Vallenet D."/>
            <person name="Medigue C."/>
            <person name="Fegan M."/>
            <person name="Allen C."/>
            <person name="Prior P."/>
        </authorList>
    </citation>
    <scope>NUCLEOTIDE SEQUENCE</scope>
    <source>
        <strain evidence="2">R24</strain>
    </source>
</reference>
<dbReference type="EMBL" id="FR854088">
    <property type="protein sequence ID" value="CCA88555.1"/>
    <property type="molecule type" value="Genomic_DNA"/>
</dbReference>
<reference evidence="2" key="2">
    <citation type="submission" date="2011-04" db="EMBL/GenBank/DDBJ databases">
        <authorList>
            <person name="Genoscope - CEA"/>
        </authorList>
    </citation>
    <scope>NUCLEOTIDE SEQUENCE</scope>
    <source>
        <strain evidence="2">R24</strain>
    </source>
</reference>
<proteinExistence type="predicted"/>
<evidence type="ECO:0000313" key="2">
    <source>
        <dbReference type="EMBL" id="CCA88555.1"/>
    </source>
</evidence>
<keyword evidence="1" id="KW-0812">Transmembrane</keyword>
<keyword evidence="1" id="KW-0472">Membrane</keyword>
<gene>
    <name evidence="2" type="ORF">RALSY_30301</name>
</gene>
<organism evidence="2">
    <name type="scientific">Ralstonia syzygii R24</name>
    <dbReference type="NCBI Taxonomy" id="907261"/>
    <lineage>
        <taxon>Bacteria</taxon>
        <taxon>Pseudomonadati</taxon>
        <taxon>Pseudomonadota</taxon>
        <taxon>Betaproteobacteria</taxon>
        <taxon>Burkholderiales</taxon>
        <taxon>Burkholderiaceae</taxon>
        <taxon>Ralstonia</taxon>
        <taxon>Ralstonia solanacearum species complex</taxon>
    </lineage>
</organism>
<protein>
    <recommendedName>
        <fullName evidence="3">Transmembrane protein</fullName>
    </recommendedName>
</protein>